<keyword evidence="2" id="KW-0812">Transmembrane</keyword>
<feature type="transmembrane region" description="Helical" evidence="2">
    <location>
        <begin position="129"/>
        <end position="154"/>
    </location>
</feature>
<evidence type="ECO:0000313" key="5">
    <source>
        <dbReference type="EMBL" id="KAF2758545.1"/>
    </source>
</evidence>
<dbReference type="OrthoDB" id="5425547at2759"/>
<accession>A0A6A6W7M3</accession>
<name>A0A6A6W7M3_9PEZI</name>
<sequence>MKFSNALTFALAATSSVNALSIPDTEDSASLVLRDVQRVAQSFEEYHPAPELSKRKGGGGGGGGGRGGGGGGGGGKGGSGGGGRTSSSSNVGGQTRSGTGTPRAYGNGGYYGGGAAIPYQSSARSPKGILGVFIGGAALSALFVGTFAYGAYMYPYGSRYTFRNVSAGQNGTTTLPVKCICAAFLSCGCDENTDQTYINSLVGDGDYNKLNKTLVQVTEPNGTRTLAINGTLANGTTAPGGVDDAGGRNAPLEQAGLLILGAAMSYALLA</sequence>
<dbReference type="PANTHER" id="PTHR42091">
    <property type="entry name" value="CONSERVED GLYCINE-RICH PROTEIN (AFU_ORTHOLOGUE AFUA_7G02440)"/>
    <property type="match status" value="1"/>
</dbReference>
<keyword evidence="2" id="KW-1133">Transmembrane helix</keyword>
<organism evidence="5 6">
    <name type="scientific">Pseudovirgaria hyperparasitica</name>
    <dbReference type="NCBI Taxonomy" id="470096"/>
    <lineage>
        <taxon>Eukaryota</taxon>
        <taxon>Fungi</taxon>
        <taxon>Dikarya</taxon>
        <taxon>Ascomycota</taxon>
        <taxon>Pezizomycotina</taxon>
        <taxon>Dothideomycetes</taxon>
        <taxon>Dothideomycetes incertae sedis</taxon>
        <taxon>Acrospermales</taxon>
        <taxon>Acrospermaceae</taxon>
        <taxon>Pseudovirgaria</taxon>
    </lineage>
</organism>
<feature type="domain" description="DUF7732" evidence="4">
    <location>
        <begin position="110"/>
        <end position="236"/>
    </location>
</feature>
<dbReference type="Proteomes" id="UP000799437">
    <property type="component" value="Unassembled WGS sequence"/>
</dbReference>
<dbReference type="InterPro" id="IPR056634">
    <property type="entry name" value="DUF7732"/>
</dbReference>
<keyword evidence="2" id="KW-0472">Membrane</keyword>
<protein>
    <recommendedName>
        <fullName evidence="4">DUF7732 domain-containing protein</fullName>
    </recommendedName>
</protein>
<keyword evidence="6" id="KW-1185">Reference proteome</keyword>
<dbReference type="PANTHER" id="PTHR42091:SF1">
    <property type="entry name" value="CONSERVED GLYCINE-RICH PROTEIN (AFU_ORTHOLOGUE AFUA_7G02440)"/>
    <property type="match status" value="1"/>
</dbReference>
<evidence type="ECO:0000256" key="2">
    <source>
        <dbReference type="SAM" id="Phobius"/>
    </source>
</evidence>
<dbReference type="Pfam" id="PF24866">
    <property type="entry name" value="DUF7732"/>
    <property type="match status" value="1"/>
</dbReference>
<feature type="signal peptide" evidence="3">
    <location>
        <begin position="1"/>
        <end position="19"/>
    </location>
</feature>
<keyword evidence="3" id="KW-0732">Signal</keyword>
<feature type="compositionally biased region" description="Gly residues" evidence="1">
    <location>
        <begin position="58"/>
        <end position="84"/>
    </location>
</feature>
<dbReference type="AlphaFoldDB" id="A0A6A6W7M3"/>
<feature type="region of interest" description="Disordered" evidence="1">
    <location>
        <begin position="44"/>
        <end position="104"/>
    </location>
</feature>
<dbReference type="GeneID" id="54490468"/>
<feature type="compositionally biased region" description="Basic and acidic residues" evidence="1">
    <location>
        <begin position="44"/>
        <end position="54"/>
    </location>
</feature>
<dbReference type="RefSeq" id="XP_033600996.1">
    <property type="nucleotide sequence ID" value="XM_033749414.1"/>
</dbReference>
<evidence type="ECO:0000256" key="3">
    <source>
        <dbReference type="SAM" id="SignalP"/>
    </source>
</evidence>
<feature type="chain" id="PRO_5025664205" description="DUF7732 domain-containing protein" evidence="3">
    <location>
        <begin position="20"/>
        <end position="270"/>
    </location>
</feature>
<dbReference type="EMBL" id="ML996571">
    <property type="protein sequence ID" value="KAF2758545.1"/>
    <property type="molecule type" value="Genomic_DNA"/>
</dbReference>
<reference evidence="5" key="1">
    <citation type="journal article" date="2020" name="Stud. Mycol.">
        <title>101 Dothideomycetes genomes: a test case for predicting lifestyles and emergence of pathogens.</title>
        <authorList>
            <person name="Haridas S."/>
            <person name="Albert R."/>
            <person name="Binder M."/>
            <person name="Bloem J."/>
            <person name="Labutti K."/>
            <person name="Salamov A."/>
            <person name="Andreopoulos B."/>
            <person name="Baker S."/>
            <person name="Barry K."/>
            <person name="Bills G."/>
            <person name="Bluhm B."/>
            <person name="Cannon C."/>
            <person name="Castanera R."/>
            <person name="Culley D."/>
            <person name="Daum C."/>
            <person name="Ezra D."/>
            <person name="Gonzalez J."/>
            <person name="Henrissat B."/>
            <person name="Kuo A."/>
            <person name="Liang C."/>
            <person name="Lipzen A."/>
            <person name="Lutzoni F."/>
            <person name="Magnuson J."/>
            <person name="Mondo S."/>
            <person name="Nolan M."/>
            <person name="Ohm R."/>
            <person name="Pangilinan J."/>
            <person name="Park H.-J."/>
            <person name="Ramirez L."/>
            <person name="Alfaro M."/>
            <person name="Sun H."/>
            <person name="Tritt A."/>
            <person name="Yoshinaga Y."/>
            <person name="Zwiers L.-H."/>
            <person name="Turgeon B."/>
            <person name="Goodwin S."/>
            <person name="Spatafora J."/>
            <person name="Crous P."/>
            <person name="Grigoriev I."/>
        </authorList>
    </citation>
    <scope>NUCLEOTIDE SEQUENCE</scope>
    <source>
        <strain evidence="5">CBS 121739</strain>
    </source>
</reference>
<evidence type="ECO:0000313" key="6">
    <source>
        <dbReference type="Proteomes" id="UP000799437"/>
    </source>
</evidence>
<evidence type="ECO:0000256" key="1">
    <source>
        <dbReference type="SAM" id="MobiDB-lite"/>
    </source>
</evidence>
<proteinExistence type="predicted"/>
<gene>
    <name evidence="5" type="ORF">EJ05DRAFT_537894</name>
</gene>
<evidence type="ECO:0000259" key="4">
    <source>
        <dbReference type="Pfam" id="PF24866"/>
    </source>
</evidence>